<accession>A0A2H3BYH8</accession>
<protein>
    <submittedName>
        <fullName evidence="1">Uncharacterized protein</fullName>
    </submittedName>
</protein>
<evidence type="ECO:0000313" key="1">
    <source>
        <dbReference type="EMBL" id="PBK68953.1"/>
    </source>
</evidence>
<name>A0A2H3BYH8_9AGAR</name>
<sequence length="87" mass="10091">MKLLPALDTIRSKWRKRRRRVLLRLTRLGRENGFREFAVRFALASVIFAQLLSDVATSCTSAILLGRGQFPTATTAEERDRPSMRWR</sequence>
<evidence type="ECO:0000313" key="2">
    <source>
        <dbReference type="Proteomes" id="UP000218334"/>
    </source>
</evidence>
<dbReference type="Proteomes" id="UP000218334">
    <property type="component" value="Unassembled WGS sequence"/>
</dbReference>
<reference evidence="2" key="1">
    <citation type="journal article" date="2017" name="Nat. Ecol. Evol.">
        <title>Genome expansion and lineage-specific genetic innovations in the forest pathogenic fungi Armillaria.</title>
        <authorList>
            <person name="Sipos G."/>
            <person name="Prasanna A.N."/>
            <person name="Walter M.C."/>
            <person name="O'Connor E."/>
            <person name="Balint B."/>
            <person name="Krizsan K."/>
            <person name="Kiss B."/>
            <person name="Hess J."/>
            <person name="Varga T."/>
            <person name="Slot J."/>
            <person name="Riley R."/>
            <person name="Boka B."/>
            <person name="Rigling D."/>
            <person name="Barry K."/>
            <person name="Lee J."/>
            <person name="Mihaltcheva S."/>
            <person name="LaButti K."/>
            <person name="Lipzen A."/>
            <person name="Waldron R."/>
            <person name="Moloney N.M."/>
            <person name="Sperisen C."/>
            <person name="Kredics L."/>
            <person name="Vagvoelgyi C."/>
            <person name="Patrignani A."/>
            <person name="Fitzpatrick D."/>
            <person name="Nagy I."/>
            <person name="Doyle S."/>
            <person name="Anderson J.B."/>
            <person name="Grigoriev I.V."/>
            <person name="Gueldener U."/>
            <person name="Muensterkoetter M."/>
            <person name="Nagy L.G."/>
        </authorList>
    </citation>
    <scope>NUCLEOTIDE SEQUENCE [LARGE SCALE GENOMIC DNA]</scope>
    <source>
        <strain evidence="2">28-4</strain>
    </source>
</reference>
<keyword evidence="2" id="KW-1185">Reference proteome</keyword>
<gene>
    <name evidence="1" type="ORF">ARMSODRAFT_958074</name>
</gene>
<organism evidence="1 2">
    <name type="scientific">Armillaria solidipes</name>
    <dbReference type="NCBI Taxonomy" id="1076256"/>
    <lineage>
        <taxon>Eukaryota</taxon>
        <taxon>Fungi</taxon>
        <taxon>Dikarya</taxon>
        <taxon>Basidiomycota</taxon>
        <taxon>Agaricomycotina</taxon>
        <taxon>Agaricomycetes</taxon>
        <taxon>Agaricomycetidae</taxon>
        <taxon>Agaricales</taxon>
        <taxon>Marasmiineae</taxon>
        <taxon>Physalacriaceae</taxon>
        <taxon>Armillaria</taxon>
    </lineage>
</organism>
<dbReference type="AlphaFoldDB" id="A0A2H3BYH8"/>
<proteinExistence type="predicted"/>
<dbReference type="EMBL" id="KZ293431">
    <property type="protein sequence ID" value="PBK68953.1"/>
    <property type="molecule type" value="Genomic_DNA"/>
</dbReference>